<dbReference type="FunFam" id="1.25.10.10:FF:000266">
    <property type="entry name" value="mRNA transport regulator MTR10"/>
    <property type="match status" value="1"/>
</dbReference>
<dbReference type="InterPro" id="IPR013598">
    <property type="entry name" value="Exportin-1/Importin-b-like"/>
</dbReference>
<dbReference type="OrthoDB" id="435593at2759"/>
<dbReference type="InterPro" id="IPR057942">
    <property type="entry name" value="TPR_TNPO3_IPO13_3rd"/>
</dbReference>
<feature type="domain" description="Importin N-terminal" evidence="3">
    <location>
        <begin position="34"/>
        <end position="101"/>
    </location>
</feature>
<evidence type="ECO:0000313" key="4">
    <source>
        <dbReference type="EMBL" id="KAF2672583.1"/>
    </source>
</evidence>
<dbReference type="InterPro" id="IPR058537">
    <property type="entry name" value="TPR_TNPO3_IPO13_4th"/>
</dbReference>
<dbReference type="GO" id="GO:0031267">
    <property type="term" value="F:small GTPase binding"/>
    <property type="evidence" value="ECO:0007669"/>
    <property type="project" value="InterPro"/>
</dbReference>
<dbReference type="PANTHER" id="PTHR12363">
    <property type="entry name" value="TRANSPORTIN 3 AND IMPORTIN 13"/>
    <property type="match status" value="1"/>
</dbReference>
<organism evidence="4 5">
    <name type="scientific">Microthyrium microscopicum</name>
    <dbReference type="NCBI Taxonomy" id="703497"/>
    <lineage>
        <taxon>Eukaryota</taxon>
        <taxon>Fungi</taxon>
        <taxon>Dikarya</taxon>
        <taxon>Ascomycota</taxon>
        <taxon>Pezizomycotina</taxon>
        <taxon>Dothideomycetes</taxon>
        <taxon>Dothideomycetes incertae sedis</taxon>
        <taxon>Microthyriales</taxon>
        <taxon>Microthyriaceae</taxon>
        <taxon>Microthyrium</taxon>
    </lineage>
</organism>
<dbReference type="PANTHER" id="PTHR12363:SF53">
    <property type="entry name" value="MRNA TRANSPORT REGULATOR MTR10"/>
    <property type="match status" value="1"/>
</dbReference>
<dbReference type="SUPFAM" id="SSF48371">
    <property type="entry name" value="ARM repeat"/>
    <property type="match status" value="1"/>
</dbReference>
<proteinExistence type="predicted"/>
<evidence type="ECO:0000259" key="3">
    <source>
        <dbReference type="PROSITE" id="PS50166"/>
    </source>
</evidence>
<evidence type="ECO:0000313" key="5">
    <source>
        <dbReference type="Proteomes" id="UP000799302"/>
    </source>
</evidence>
<dbReference type="Gene3D" id="1.25.10.10">
    <property type="entry name" value="Leucine-rich Repeat Variant"/>
    <property type="match status" value="1"/>
</dbReference>
<dbReference type="InterPro" id="IPR001494">
    <property type="entry name" value="Importin-beta_N"/>
</dbReference>
<dbReference type="GO" id="GO:0005634">
    <property type="term" value="C:nucleus"/>
    <property type="evidence" value="ECO:0007669"/>
    <property type="project" value="UniProtKB-ARBA"/>
</dbReference>
<dbReference type="InterPro" id="IPR051345">
    <property type="entry name" value="Importin_beta-like_NTR"/>
</dbReference>
<dbReference type="Pfam" id="PF24138">
    <property type="entry name" value="TPR_TNPO3_IPO13_2nd"/>
    <property type="match status" value="1"/>
</dbReference>
<dbReference type="InterPro" id="IPR011989">
    <property type="entry name" value="ARM-like"/>
</dbReference>
<dbReference type="Proteomes" id="UP000799302">
    <property type="component" value="Unassembled WGS sequence"/>
</dbReference>
<reference evidence="4" key="1">
    <citation type="journal article" date="2020" name="Stud. Mycol.">
        <title>101 Dothideomycetes genomes: a test case for predicting lifestyles and emergence of pathogens.</title>
        <authorList>
            <person name="Haridas S."/>
            <person name="Albert R."/>
            <person name="Binder M."/>
            <person name="Bloem J."/>
            <person name="Labutti K."/>
            <person name="Salamov A."/>
            <person name="Andreopoulos B."/>
            <person name="Baker S."/>
            <person name="Barry K."/>
            <person name="Bills G."/>
            <person name="Bluhm B."/>
            <person name="Cannon C."/>
            <person name="Castanera R."/>
            <person name="Culley D."/>
            <person name="Daum C."/>
            <person name="Ezra D."/>
            <person name="Gonzalez J."/>
            <person name="Henrissat B."/>
            <person name="Kuo A."/>
            <person name="Liang C."/>
            <person name="Lipzen A."/>
            <person name="Lutzoni F."/>
            <person name="Magnuson J."/>
            <person name="Mondo S."/>
            <person name="Nolan M."/>
            <person name="Ohm R."/>
            <person name="Pangilinan J."/>
            <person name="Park H.-J."/>
            <person name="Ramirez L."/>
            <person name="Alfaro M."/>
            <person name="Sun H."/>
            <person name="Tritt A."/>
            <person name="Yoshinaga Y."/>
            <person name="Zwiers L.-H."/>
            <person name="Turgeon B."/>
            <person name="Goodwin S."/>
            <person name="Spatafora J."/>
            <person name="Crous P."/>
            <person name="Grigoriev I."/>
        </authorList>
    </citation>
    <scope>NUCLEOTIDE SEQUENCE</scope>
    <source>
        <strain evidence="4">CBS 115976</strain>
    </source>
</reference>
<protein>
    <submittedName>
        <fullName evidence="4">ARM repeat-containing protein</fullName>
    </submittedName>
</protein>
<keyword evidence="1" id="KW-0819">tRNA processing</keyword>
<keyword evidence="5" id="KW-1185">Reference proteome</keyword>
<gene>
    <name evidence="4" type="ORF">BT63DRAFT_420808</name>
</gene>
<sequence length="974" mass="109506">MASNGAADQAIAPVVTAYELTLQPNVTPEQKNGALQYLEQFQKSDAAWNIIFEMLKHDAISGPIQMFAATSLKGKMIHDLDQLPRNALPALRDSLFELLLKYRDGPRPVRTQLTVSLAHLAIQMTEWKDVLPVVIAKFSGKGDGATTVFLEFLKVLAEELTEGRKIHLSEDELIERSSELLTGNAEQILQILNGYASSSSSAAKDSSFISCIQSWTREIPLDRIIASPVMKTIITALDSPEAFDPAVDCLIAIIRETRDVDDTLENIKALSPIVMSLRPKLSQAAAEEDMDTFKGMARLFAETGENWVVLIAREPAAFQPLVESILEVSTRDWEKEAIGYTFRFWEDLKLWLVMDKYVHARQLYEPILSQLIDNMIKHLQYPTPEDVNELDLFEGDREAEERFRNYRHDMGHVLKDSCDVLGPEKCLAKSYELIKNWVGKYGSQVSGDFIPHWQELEAPIFAMRALGQVIPPTENVMLPQLIPILVGIPNQEKIRYQAVMTLGRYTEWTAQHPETLEDQLKFIMDAFAHPSKEVVRGATHSFQYFCADCADLLKPHFLQIKQFYIGVIDSLGDNAQQDVTEGMASILAKQPLESLYDNMKMCCDPIVQKIIQMARAATDDKSKIDIADKLQLLTIFIQKVSPYIPANQPHPAVKYCEELVPVLSALVEGFIDSSPILERVCRCWRYMILSYRMSSAPLLAVLPQKLVAGFKATRQGCFLWASDSIVREFSEHAEDADPSILSAIVPFYESLAEIFLTAMTEVTGENLPDLIEDFFRLTMDVVLHHPRSAFKSTIFDPVLLAAIHALNLLKIEVLMADLHFLRDFISYGTDNPPFSTYGDSGTPPNSPETQATVKALLSKHGKQLTERVLAGMLYTFPGDCIPDASGVFLDMMRVLPQETGAWFSGTLDQMPAGAIRQQERDRLSHGIQEKLDTNDHVKIRILLQDFTTSYRRRNVAPREGLGILEPSRFVYKGA</sequence>
<comment type="function">
    <text evidence="2">tRNA nucleus export receptor which facilitates tRNA translocation across the nuclear pore complex. Involved in pre-tRNA splicing, probably by affecting the interaction of pre-tRNA with splicing endonuclease.</text>
</comment>
<dbReference type="Pfam" id="PF24140">
    <property type="entry name" value="TPR_TNPO3_IPO13_3rd"/>
    <property type="match status" value="1"/>
</dbReference>
<dbReference type="InterPro" id="IPR016024">
    <property type="entry name" value="ARM-type_fold"/>
</dbReference>
<dbReference type="GO" id="GO:0008033">
    <property type="term" value="P:tRNA processing"/>
    <property type="evidence" value="ECO:0007669"/>
    <property type="project" value="UniProtKB-KW"/>
</dbReference>
<dbReference type="GO" id="GO:0005737">
    <property type="term" value="C:cytoplasm"/>
    <property type="evidence" value="ECO:0007669"/>
    <property type="project" value="TreeGrafter"/>
</dbReference>
<dbReference type="InterPro" id="IPR057941">
    <property type="entry name" value="TPR_TNPO3_IPO13_2nd"/>
</dbReference>
<accession>A0A6A6UMA6</accession>
<evidence type="ECO:0000256" key="1">
    <source>
        <dbReference type="ARBA" id="ARBA00022694"/>
    </source>
</evidence>
<dbReference type="PROSITE" id="PS50166">
    <property type="entry name" value="IMPORTIN_B_NT"/>
    <property type="match status" value="1"/>
</dbReference>
<dbReference type="AlphaFoldDB" id="A0A6A6UMA6"/>
<dbReference type="Pfam" id="PF08389">
    <property type="entry name" value="Xpo1"/>
    <property type="match status" value="1"/>
</dbReference>
<dbReference type="GO" id="GO:0006606">
    <property type="term" value="P:protein import into nucleus"/>
    <property type="evidence" value="ECO:0007669"/>
    <property type="project" value="TreeGrafter"/>
</dbReference>
<evidence type="ECO:0000256" key="2">
    <source>
        <dbReference type="ARBA" id="ARBA00025147"/>
    </source>
</evidence>
<dbReference type="EMBL" id="MU004231">
    <property type="protein sequence ID" value="KAF2672583.1"/>
    <property type="molecule type" value="Genomic_DNA"/>
</dbReference>
<name>A0A6A6UMA6_9PEZI</name>
<dbReference type="Pfam" id="PF24139">
    <property type="entry name" value="TPR_TNPO3_IPO13_4th"/>
    <property type="match status" value="1"/>
</dbReference>